<evidence type="ECO:0000256" key="1">
    <source>
        <dbReference type="ARBA" id="ARBA00007381"/>
    </source>
</evidence>
<keyword evidence="5" id="KW-1185">Reference proteome</keyword>
<evidence type="ECO:0000313" key="5">
    <source>
        <dbReference type="Proteomes" id="UP000749471"/>
    </source>
</evidence>
<dbReference type="InterPro" id="IPR050696">
    <property type="entry name" value="FtsA/MreB"/>
</dbReference>
<dbReference type="RefSeq" id="WP_216518407.1">
    <property type="nucleotide sequence ID" value="NZ_JAHLPM010000005.1"/>
</dbReference>
<dbReference type="CDD" id="cd24004">
    <property type="entry name" value="ASKHA_NBD_PilM-like"/>
    <property type="match status" value="1"/>
</dbReference>
<sequence length="650" mass="73727">MKHWEETREDLIFSLDIGTRTIIGIVGEYTEDEKFKILAYTIKEHNRRNMYDGQIHDIEGVTKIVKEIKKDLEEKIDAPLKRVSIAAAGRALKTYKIKVEQFCDSLSEISKRTIEALELEAVQRAQEEINAQDSNKSFKYYSIGYSVVDYFLDDNKMEKLEEHRGEKIGVELLATFLPQVVIESLYSVISKVGLEVGSITLEPIAAINVAIKEELRLLNLALVDIGAGTSDIAITKDGHIISYAMTSTAGDEITERLAKAYLLDFNNSEKLKVELSQKDEHEFTDVLGISYKMSTTEIVDNIFDIIEKIAIEISERILEYNGKAPSAVFLVGGSSQMPRLKETLAEKLGIPKERVAIRDTTFIENIEGLEDIKGPDMITPIGIAMEGIQDKYRNFLKVLFNGEEVRIFNTENIKVSDILVLTGFNPRKLIPERGEDFIYYIDGKKRIIKGENGTSPEILVNGKLANLKTALQDKDVVAIVPGIKGKTKIPYLYDCIVRDKIISLNKEEVNLIRTIKVNGKVIEENIQLKMGDSIEIEEIKDIDSLLKYLDRDYNINDLLINGKKIENNYCLKNGDLITTKEDKKSINLIVNGEDKTIVFDKEEFIFVDIFNYINFDLSAIKGKLVLKTNGKEAEYMEPLKDGDKLEIYWE</sequence>
<dbReference type="Proteomes" id="UP000749471">
    <property type="component" value="Unassembled WGS sequence"/>
</dbReference>
<evidence type="ECO:0000259" key="3">
    <source>
        <dbReference type="SMART" id="SM00842"/>
    </source>
</evidence>
<feature type="domain" description="SHS2" evidence="3">
    <location>
        <begin position="12"/>
        <end position="210"/>
    </location>
</feature>
<accession>A0ABS6E4L0</accession>
<dbReference type="PANTHER" id="PTHR32432:SF3">
    <property type="entry name" value="ETHANOLAMINE UTILIZATION PROTEIN EUTJ"/>
    <property type="match status" value="1"/>
</dbReference>
<reference evidence="4 5" key="1">
    <citation type="submission" date="2021-06" db="EMBL/GenBank/DDBJ databases">
        <authorList>
            <person name="Sun Q."/>
            <person name="Li D."/>
        </authorList>
    </citation>
    <scope>NUCLEOTIDE SEQUENCE [LARGE SCALE GENOMIC DNA]</scope>
    <source>
        <strain evidence="4 5">MSJ-40</strain>
    </source>
</reference>
<gene>
    <name evidence="4" type="ORF">KQI42_07510</name>
</gene>
<name>A0ABS6E4L0_9FIRM</name>
<dbReference type="Pfam" id="PF14450">
    <property type="entry name" value="FtsA"/>
    <property type="match status" value="1"/>
</dbReference>
<dbReference type="PROSITE" id="PS50889">
    <property type="entry name" value="S4"/>
    <property type="match status" value="2"/>
</dbReference>
<comment type="similarity">
    <text evidence="1">Belongs to the heat shock protein 70 family.</text>
</comment>
<protein>
    <submittedName>
        <fullName evidence="4">Rod shape-determining protein</fullName>
    </submittedName>
</protein>
<dbReference type="SMART" id="SM00842">
    <property type="entry name" value="FtsA"/>
    <property type="match status" value="1"/>
</dbReference>
<dbReference type="EMBL" id="JAHLPM010000005">
    <property type="protein sequence ID" value="MBU5437850.1"/>
    <property type="molecule type" value="Genomic_DNA"/>
</dbReference>
<dbReference type="InterPro" id="IPR018181">
    <property type="entry name" value="Heat_shock_70_CS"/>
</dbReference>
<dbReference type="PANTHER" id="PTHR32432">
    <property type="entry name" value="CELL DIVISION PROTEIN FTSA-RELATED"/>
    <property type="match status" value="1"/>
</dbReference>
<organism evidence="4 5">
    <name type="scientific">Tissierella simiarum</name>
    <dbReference type="NCBI Taxonomy" id="2841534"/>
    <lineage>
        <taxon>Bacteria</taxon>
        <taxon>Bacillati</taxon>
        <taxon>Bacillota</taxon>
        <taxon>Tissierellia</taxon>
        <taxon>Tissierellales</taxon>
        <taxon>Tissierellaceae</taxon>
        <taxon>Tissierella</taxon>
    </lineage>
</organism>
<dbReference type="PROSITE" id="PS01036">
    <property type="entry name" value="HSP70_3"/>
    <property type="match status" value="1"/>
</dbReference>
<evidence type="ECO:0000256" key="2">
    <source>
        <dbReference type="PROSITE-ProRule" id="PRU00182"/>
    </source>
</evidence>
<comment type="caution">
    <text evidence="4">The sequence shown here is derived from an EMBL/GenBank/DDBJ whole genome shotgun (WGS) entry which is preliminary data.</text>
</comment>
<dbReference type="InterPro" id="IPR003494">
    <property type="entry name" value="SHS2_FtsA"/>
</dbReference>
<keyword evidence="2" id="KW-0694">RNA-binding</keyword>
<proteinExistence type="inferred from homology"/>
<evidence type="ECO:0000313" key="4">
    <source>
        <dbReference type="EMBL" id="MBU5437850.1"/>
    </source>
</evidence>